<keyword evidence="1" id="KW-0812">Transmembrane</keyword>
<comment type="caution">
    <text evidence="2">The sequence shown here is derived from an EMBL/GenBank/DDBJ whole genome shotgun (WGS) entry which is preliminary data.</text>
</comment>
<evidence type="ECO:0000313" key="3">
    <source>
        <dbReference type="Proteomes" id="UP000664698"/>
    </source>
</evidence>
<protein>
    <submittedName>
        <fullName evidence="2">Uncharacterized protein</fullName>
    </submittedName>
</protein>
<keyword evidence="1" id="KW-1133">Transmembrane helix</keyword>
<feature type="transmembrane region" description="Helical" evidence="1">
    <location>
        <begin position="7"/>
        <end position="23"/>
    </location>
</feature>
<organism evidence="2 3">
    <name type="scientific">Algoriphagus aestuariicola</name>
    <dbReference type="NCBI Taxonomy" id="1852016"/>
    <lineage>
        <taxon>Bacteria</taxon>
        <taxon>Pseudomonadati</taxon>
        <taxon>Bacteroidota</taxon>
        <taxon>Cytophagia</taxon>
        <taxon>Cytophagales</taxon>
        <taxon>Cyclobacteriaceae</taxon>
        <taxon>Algoriphagus</taxon>
    </lineage>
</organism>
<reference evidence="2 3" key="1">
    <citation type="submission" date="2021-03" db="EMBL/GenBank/DDBJ databases">
        <title>novel species isolated from a fishpond in China.</title>
        <authorList>
            <person name="Lu H."/>
            <person name="Cai Z."/>
        </authorList>
    </citation>
    <scope>NUCLEOTIDE SEQUENCE [LARGE SCALE GENOMIC DNA]</scope>
    <source>
        <strain evidence="2 3">JCM 31546</strain>
    </source>
</reference>
<evidence type="ECO:0000313" key="2">
    <source>
        <dbReference type="EMBL" id="MBN7802429.1"/>
    </source>
</evidence>
<keyword evidence="3" id="KW-1185">Reference proteome</keyword>
<dbReference type="RefSeq" id="WP_206570449.1">
    <property type="nucleotide sequence ID" value="NZ_JAFKCW010000004.1"/>
</dbReference>
<keyword evidence="1" id="KW-0472">Membrane</keyword>
<feature type="transmembrane region" description="Helical" evidence="1">
    <location>
        <begin position="165"/>
        <end position="190"/>
    </location>
</feature>
<dbReference type="Proteomes" id="UP000664698">
    <property type="component" value="Unassembled WGS sequence"/>
</dbReference>
<evidence type="ECO:0000256" key="1">
    <source>
        <dbReference type="SAM" id="Phobius"/>
    </source>
</evidence>
<name>A0ABS3BUC2_9BACT</name>
<gene>
    <name evidence="2" type="ORF">J0A67_16265</name>
</gene>
<feature type="transmembrane region" description="Helical" evidence="1">
    <location>
        <begin position="128"/>
        <end position="145"/>
    </location>
</feature>
<proteinExistence type="predicted"/>
<accession>A0ABS3BUC2</accession>
<dbReference type="EMBL" id="JAFKCW010000004">
    <property type="protein sequence ID" value="MBN7802429.1"/>
    <property type="molecule type" value="Genomic_DNA"/>
</dbReference>
<feature type="transmembrane region" description="Helical" evidence="1">
    <location>
        <begin position="43"/>
        <end position="62"/>
    </location>
</feature>
<sequence length="203" mass="23385">MTRTTQILIGIAVLIFLLSFFLPSRLTSYDFATIISFAKSNQIGYGIYGLLLFPIILLLILMKKYLIGIYLSTFLLLTQLDLIDHFIDFLADDGSLLGIGATSILYPFLLVTFLFIWLIYKSIKSKKWTWYISFVVLVILTYLFLNDRNCTMEFVADMGFQKYDIGLWFSNCGTYYAWWTSAILIQIGLFNEIKIKETVANST</sequence>
<feature type="transmembrane region" description="Helical" evidence="1">
    <location>
        <begin position="69"/>
        <end position="87"/>
    </location>
</feature>
<feature type="transmembrane region" description="Helical" evidence="1">
    <location>
        <begin position="99"/>
        <end position="119"/>
    </location>
</feature>